<feature type="domain" description="Peptidase S8/S53" evidence="2">
    <location>
        <begin position="20"/>
        <end position="241"/>
    </location>
</feature>
<name>A0ABT4DXL6_9BACL</name>
<comment type="similarity">
    <text evidence="1">Belongs to the peptidase S8 family.</text>
</comment>
<organism evidence="3 4">
    <name type="scientific">Paenibacillus apiarius</name>
    <dbReference type="NCBI Taxonomy" id="46240"/>
    <lineage>
        <taxon>Bacteria</taxon>
        <taxon>Bacillati</taxon>
        <taxon>Bacillota</taxon>
        <taxon>Bacilli</taxon>
        <taxon>Bacillales</taxon>
        <taxon>Paenibacillaceae</taxon>
        <taxon>Paenibacillus</taxon>
    </lineage>
</organism>
<dbReference type="PROSITE" id="PS51892">
    <property type="entry name" value="SUBTILASE"/>
    <property type="match status" value="1"/>
</dbReference>
<dbReference type="SUPFAM" id="SSF52743">
    <property type="entry name" value="Subtilisin-like"/>
    <property type="match status" value="1"/>
</dbReference>
<dbReference type="Pfam" id="PF00082">
    <property type="entry name" value="Peptidase_S8"/>
    <property type="match status" value="1"/>
</dbReference>
<dbReference type="EMBL" id="JAMDLW010000020">
    <property type="protein sequence ID" value="MCY9521013.1"/>
    <property type="molecule type" value="Genomic_DNA"/>
</dbReference>
<dbReference type="InterPro" id="IPR000209">
    <property type="entry name" value="Peptidase_S8/S53_dom"/>
</dbReference>
<sequence length="257" mass="28164">MRKFGIDSNAQEPSRGNTRSAIKVGMFDGGVDPTNPLLIRHVNKNKVLETEPLDKGVEHGTAVAGCILYGPLNAYGKGSQVPQPLVSVESFRVLPLSEPDDYELYEAIDIIESIVPSRHDISVYYLSFGPNGPIVDDDISRFTYALDDLAWNYRKLFVVAVGNDGDLDKPFNRIQAPADIVNGLGVGAFAYDYSSGEVIRASYSSIGQGREGCKVKPDLVGFGGDENRPIHTISYTHGQKSLSNIPIQNLIWLLHLR</sequence>
<dbReference type="Gene3D" id="3.40.50.200">
    <property type="entry name" value="Peptidase S8/S53 domain"/>
    <property type="match status" value="1"/>
</dbReference>
<keyword evidence="4" id="KW-1185">Reference proteome</keyword>
<evidence type="ECO:0000313" key="3">
    <source>
        <dbReference type="EMBL" id="MCY9521013.1"/>
    </source>
</evidence>
<dbReference type="InterPro" id="IPR034074">
    <property type="entry name" value="Y4bN_pept_dom"/>
</dbReference>
<evidence type="ECO:0000256" key="1">
    <source>
        <dbReference type="PROSITE-ProRule" id="PRU01240"/>
    </source>
</evidence>
<comment type="caution">
    <text evidence="3">The sequence shown here is derived from an EMBL/GenBank/DDBJ whole genome shotgun (WGS) entry which is preliminary data.</text>
</comment>
<dbReference type="CDD" id="cd04847">
    <property type="entry name" value="Peptidases_S8_Subtilisin_like_2"/>
    <property type="match status" value="1"/>
</dbReference>
<dbReference type="Proteomes" id="UP001207626">
    <property type="component" value="Unassembled WGS sequence"/>
</dbReference>
<accession>A0ABT4DXL6</accession>
<proteinExistence type="inferred from homology"/>
<dbReference type="RefSeq" id="WP_254912309.1">
    <property type="nucleotide sequence ID" value="NZ_JAMDLV010000019.1"/>
</dbReference>
<gene>
    <name evidence="3" type="ORF">M5X09_15250</name>
</gene>
<evidence type="ECO:0000313" key="4">
    <source>
        <dbReference type="Proteomes" id="UP001207626"/>
    </source>
</evidence>
<reference evidence="3 4" key="1">
    <citation type="submission" date="2022-05" db="EMBL/GenBank/DDBJ databases">
        <title>Genome Sequencing of Bee-Associated Microbes.</title>
        <authorList>
            <person name="Dunlap C."/>
        </authorList>
    </citation>
    <scope>NUCLEOTIDE SEQUENCE [LARGE SCALE GENOMIC DNA]</scope>
    <source>
        <strain evidence="3 4">NRRL NRS-1438</strain>
    </source>
</reference>
<protein>
    <submittedName>
        <fullName evidence="3">S8 family peptidase</fullName>
    </submittedName>
</protein>
<comment type="caution">
    <text evidence="1">Lacks conserved residue(s) required for the propagation of feature annotation.</text>
</comment>
<dbReference type="InterPro" id="IPR036852">
    <property type="entry name" value="Peptidase_S8/S53_dom_sf"/>
</dbReference>
<evidence type="ECO:0000259" key="2">
    <source>
        <dbReference type="Pfam" id="PF00082"/>
    </source>
</evidence>